<feature type="signal peptide" evidence="9">
    <location>
        <begin position="1"/>
        <end position="23"/>
    </location>
</feature>
<dbReference type="VEuPathDB" id="TriTrypDB:Tb427_000651200"/>
<sequence length="257" mass="26796">MLGAATIALVLLVNLLATRKADATVAHAGSPASGFRVICNLINLASMEPESPNLPSTPTEIEETVALINLTLMDPKALEELTAADDVSQLWEKEKTETKTHCAADARERCQKAVNRAKSHGKSNVIEAAKRLAMDTAVIPPIAATIEGISRALKDYSAAASEAYDRSIAKLLKDALGGKADGYSTIKLTGANSNRQTTCGTPSRPNAGTAEGRSLAIDVICLCGSDTTSGSANDACSLHTPTGSIAYNSAEAEVQQE</sequence>
<dbReference type="GO" id="GO:0098552">
    <property type="term" value="C:side of membrane"/>
    <property type="evidence" value="ECO:0007669"/>
    <property type="project" value="UniProtKB-KW"/>
</dbReference>
<accession>A0A1J0RCR6</accession>
<feature type="domain" description="Trypanosome variant surface glycoprotein B-type N-terminal" evidence="10">
    <location>
        <begin position="16"/>
        <end position="253"/>
    </location>
</feature>
<evidence type="ECO:0000256" key="9">
    <source>
        <dbReference type="SAM" id="SignalP"/>
    </source>
</evidence>
<evidence type="ECO:0000259" key="10">
    <source>
        <dbReference type="Pfam" id="PF13206"/>
    </source>
</evidence>
<evidence type="ECO:0000256" key="7">
    <source>
        <dbReference type="ARBA" id="ARBA00023180"/>
    </source>
</evidence>
<comment type="function">
    <text evidence="1">VSG forms a coat on the surface of the parasite. The trypanosome evades the immune response of the host by expressing a series of antigenically distinct VSGs from an estimated 1000 VSG genes.</text>
</comment>
<feature type="chain" id="PRO_5012633671" evidence="9">
    <location>
        <begin position="24"/>
        <end position="257"/>
    </location>
</feature>
<evidence type="ECO:0000256" key="8">
    <source>
        <dbReference type="ARBA" id="ARBA00023288"/>
    </source>
</evidence>
<reference evidence="11" key="1">
    <citation type="submission" date="2016-08" db="EMBL/GenBank/DDBJ databases">
        <title>VSG repertoire of Trypanosoma brucei EATRO 1125.</title>
        <authorList>
            <person name="Cross G.A."/>
        </authorList>
    </citation>
    <scope>NUCLEOTIDE SEQUENCE</scope>
    <source>
        <strain evidence="11">EATRO 1125</strain>
    </source>
</reference>
<organism evidence="11">
    <name type="scientific">Trypanosoma brucei</name>
    <dbReference type="NCBI Taxonomy" id="5691"/>
    <lineage>
        <taxon>Eukaryota</taxon>
        <taxon>Discoba</taxon>
        <taxon>Euglenozoa</taxon>
        <taxon>Kinetoplastea</taxon>
        <taxon>Metakinetoplastina</taxon>
        <taxon>Trypanosomatida</taxon>
        <taxon>Trypanosomatidae</taxon>
        <taxon>Trypanosoma</taxon>
    </lineage>
</organism>
<evidence type="ECO:0000256" key="2">
    <source>
        <dbReference type="ARBA" id="ARBA00004609"/>
    </source>
</evidence>
<keyword evidence="3" id="KW-1003">Cell membrane</keyword>
<dbReference type="Pfam" id="PF13206">
    <property type="entry name" value="VSG_B"/>
    <property type="match status" value="1"/>
</dbReference>
<keyword evidence="8" id="KW-0449">Lipoprotein</keyword>
<keyword evidence="4" id="KW-0336">GPI-anchor</keyword>
<proteinExistence type="predicted"/>
<evidence type="ECO:0000256" key="6">
    <source>
        <dbReference type="ARBA" id="ARBA00023136"/>
    </source>
</evidence>
<name>A0A1J0RCR6_9TRYP</name>
<evidence type="ECO:0000313" key="11">
    <source>
        <dbReference type="EMBL" id="APD75667.1"/>
    </source>
</evidence>
<keyword evidence="7" id="KW-0325">Glycoprotein</keyword>
<evidence type="ECO:0000256" key="5">
    <source>
        <dbReference type="ARBA" id="ARBA00022729"/>
    </source>
</evidence>
<keyword evidence="5 9" id="KW-0732">Signal</keyword>
<dbReference type="InterPro" id="IPR025932">
    <property type="entry name" value="Trypano_VSG_B_N_dom"/>
</dbReference>
<protein>
    <submittedName>
        <fullName evidence="11">Variant surface glycoprotein 1125.5616</fullName>
    </submittedName>
</protein>
<dbReference type="AlphaFoldDB" id="A0A1J0RCR6"/>
<evidence type="ECO:0000256" key="1">
    <source>
        <dbReference type="ARBA" id="ARBA00002523"/>
    </source>
</evidence>
<keyword evidence="6" id="KW-0472">Membrane</keyword>
<dbReference type="GO" id="GO:0005886">
    <property type="term" value="C:plasma membrane"/>
    <property type="evidence" value="ECO:0007669"/>
    <property type="project" value="UniProtKB-SubCell"/>
</dbReference>
<evidence type="ECO:0000256" key="4">
    <source>
        <dbReference type="ARBA" id="ARBA00022622"/>
    </source>
</evidence>
<comment type="subcellular location">
    <subcellularLocation>
        <location evidence="2">Cell membrane</location>
        <topology evidence="2">Lipid-anchor</topology>
        <topology evidence="2">GPI-anchor</topology>
    </subcellularLocation>
</comment>
<dbReference type="EMBL" id="KX701711">
    <property type="protein sequence ID" value="APD75667.1"/>
    <property type="molecule type" value="Genomic_DNA"/>
</dbReference>
<evidence type="ECO:0000256" key="3">
    <source>
        <dbReference type="ARBA" id="ARBA00022475"/>
    </source>
</evidence>